<evidence type="ECO:0000313" key="1">
    <source>
        <dbReference type="EMBL" id="KAF9605463.1"/>
    </source>
</evidence>
<proteinExistence type="predicted"/>
<dbReference type="Proteomes" id="UP000631114">
    <property type="component" value="Unassembled WGS sequence"/>
</dbReference>
<comment type="caution">
    <text evidence="1">The sequence shown here is derived from an EMBL/GenBank/DDBJ whole genome shotgun (WGS) entry which is preliminary data.</text>
</comment>
<protein>
    <submittedName>
        <fullName evidence="1">Uncharacterized protein</fullName>
    </submittedName>
</protein>
<dbReference type="AlphaFoldDB" id="A0A835HW65"/>
<accession>A0A835HW65</accession>
<reference evidence="1 2" key="1">
    <citation type="submission" date="2020-10" db="EMBL/GenBank/DDBJ databases">
        <title>The Coptis chinensis genome and diversification of protoberbering-type alkaloids.</title>
        <authorList>
            <person name="Wang B."/>
            <person name="Shu S."/>
            <person name="Song C."/>
            <person name="Liu Y."/>
        </authorList>
    </citation>
    <scope>NUCLEOTIDE SEQUENCE [LARGE SCALE GENOMIC DNA]</scope>
    <source>
        <strain evidence="1">HL-2020</strain>
        <tissue evidence="1">Leaf</tissue>
    </source>
</reference>
<organism evidence="1 2">
    <name type="scientific">Coptis chinensis</name>
    <dbReference type="NCBI Taxonomy" id="261450"/>
    <lineage>
        <taxon>Eukaryota</taxon>
        <taxon>Viridiplantae</taxon>
        <taxon>Streptophyta</taxon>
        <taxon>Embryophyta</taxon>
        <taxon>Tracheophyta</taxon>
        <taxon>Spermatophyta</taxon>
        <taxon>Magnoliopsida</taxon>
        <taxon>Ranunculales</taxon>
        <taxon>Ranunculaceae</taxon>
        <taxon>Coptidoideae</taxon>
        <taxon>Coptis</taxon>
    </lineage>
</organism>
<dbReference type="EMBL" id="JADFTS010000005">
    <property type="protein sequence ID" value="KAF9605463.1"/>
    <property type="molecule type" value="Genomic_DNA"/>
</dbReference>
<keyword evidence="2" id="KW-1185">Reference proteome</keyword>
<sequence>MEEEQRVGEDLFRSDTPCKENSINNDYGTKVEFGTLGFNGITCSMEPDKNSLATTYCTLTEEPNQDRSGVNCQGSFVEGVEEEGDDLPDSPKSSEFEGAVLVSDENQYVEPQAQLEVEFNSTNEDLQVM</sequence>
<evidence type="ECO:0000313" key="2">
    <source>
        <dbReference type="Proteomes" id="UP000631114"/>
    </source>
</evidence>
<dbReference type="OrthoDB" id="621651at2759"/>
<gene>
    <name evidence="1" type="ORF">IFM89_017482</name>
</gene>
<name>A0A835HW65_9MAGN</name>